<evidence type="ECO:0000313" key="3">
    <source>
        <dbReference type="Proteomes" id="UP000729402"/>
    </source>
</evidence>
<evidence type="ECO:0000313" key="2">
    <source>
        <dbReference type="EMBL" id="KAG8061141.1"/>
    </source>
</evidence>
<sequence length="84" mass="8670">MEEADVGAGRGTCQRASEDSGRPREAAADGARRGGCRWRRRPSVQADSGRRGGTEVTVGMRGGGVQEAGKRGGEAGMPGRKNLG</sequence>
<feature type="compositionally biased region" description="Basic and acidic residues" evidence="1">
    <location>
        <begin position="16"/>
        <end position="32"/>
    </location>
</feature>
<protein>
    <submittedName>
        <fullName evidence="2">Uncharacterized protein</fullName>
    </submittedName>
</protein>
<reference evidence="2" key="1">
    <citation type="journal article" date="2021" name="bioRxiv">
        <title>Whole Genome Assembly and Annotation of Northern Wild Rice, Zizania palustris L., Supports a Whole Genome Duplication in the Zizania Genus.</title>
        <authorList>
            <person name="Haas M."/>
            <person name="Kono T."/>
            <person name="Macchietto M."/>
            <person name="Millas R."/>
            <person name="McGilp L."/>
            <person name="Shao M."/>
            <person name="Duquette J."/>
            <person name="Hirsch C.N."/>
            <person name="Kimball J."/>
        </authorList>
    </citation>
    <scope>NUCLEOTIDE SEQUENCE</scope>
    <source>
        <tissue evidence="2">Fresh leaf tissue</tissue>
    </source>
</reference>
<comment type="caution">
    <text evidence="2">The sequence shown here is derived from an EMBL/GenBank/DDBJ whole genome shotgun (WGS) entry which is preliminary data.</text>
</comment>
<feature type="region of interest" description="Disordered" evidence="1">
    <location>
        <begin position="1"/>
        <end position="84"/>
    </location>
</feature>
<evidence type="ECO:0000256" key="1">
    <source>
        <dbReference type="SAM" id="MobiDB-lite"/>
    </source>
</evidence>
<organism evidence="2 3">
    <name type="scientific">Zizania palustris</name>
    <name type="common">Northern wild rice</name>
    <dbReference type="NCBI Taxonomy" id="103762"/>
    <lineage>
        <taxon>Eukaryota</taxon>
        <taxon>Viridiplantae</taxon>
        <taxon>Streptophyta</taxon>
        <taxon>Embryophyta</taxon>
        <taxon>Tracheophyta</taxon>
        <taxon>Spermatophyta</taxon>
        <taxon>Magnoliopsida</taxon>
        <taxon>Liliopsida</taxon>
        <taxon>Poales</taxon>
        <taxon>Poaceae</taxon>
        <taxon>BOP clade</taxon>
        <taxon>Oryzoideae</taxon>
        <taxon>Oryzeae</taxon>
        <taxon>Zizaniinae</taxon>
        <taxon>Zizania</taxon>
    </lineage>
</organism>
<dbReference type="EMBL" id="JAAALK010000286">
    <property type="protein sequence ID" value="KAG8061141.1"/>
    <property type="molecule type" value="Genomic_DNA"/>
</dbReference>
<name>A0A8J5VII5_ZIZPA</name>
<accession>A0A8J5VII5</accession>
<dbReference type="Proteomes" id="UP000729402">
    <property type="component" value="Unassembled WGS sequence"/>
</dbReference>
<reference evidence="2" key="2">
    <citation type="submission" date="2021-02" db="EMBL/GenBank/DDBJ databases">
        <authorList>
            <person name="Kimball J.A."/>
            <person name="Haas M.W."/>
            <person name="Macchietto M."/>
            <person name="Kono T."/>
            <person name="Duquette J."/>
            <person name="Shao M."/>
        </authorList>
    </citation>
    <scope>NUCLEOTIDE SEQUENCE</scope>
    <source>
        <tissue evidence="2">Fresh leaf tissue</tissue>
    </source>
</reference>
<proteinExistence type="predicted"/>
<dbReference type="AlphaFoldDB" id="A0A8J5VII5"/>
<gene>
    <name evidence="2" type="ORF">GUJ93_ZPchr0003g17566</name>
</gene>
<keyword evidence="3" id="KW-1185">Reference proteome</keyword>